<evidence type="ECO:0000256" key="1">
    <source>
        <dbReference type="SAM" id="SignalP"/>
    </source>
</evidence>
<evidence type="ECO:0000313" key="2">
    <source>
        <dbReference type="EMBL" id="TDM02017.1"/>
    </source>
</evidence>
<feature type="chain" id="PRO_5039428343" description="Lipoprotein" evidence="1">
    <location>
        <begin position="22"/>
        <end position="122"/>
    </location>
</feature>
<evidence type="ECO:0008006" key="4">
    <source>
        <dbReference type="Google" id="ProtNLM"/>
    </source>
</evidence>
<protein>
    <recommendedName>
        <fullName evidence="4">Lipoprotein</fullName>
    </recommendedName>
</protein>
<dbReference type="RefSeq" id="WP_133430029.1">
    <property type="nucleotide sequence ID" value="NZ_BMCC01000003.1"/>
</dbReference>
<evidence type="ECO:0000313" key="3">
    <source>
        <dbReference type="Proteomes" id="UP000295328"/>
    </source>
</evidence>
<keyword evidence="1" id="KW-0732">Signal</keyword>
<organism evidence="2 3">
    <name type="scientific">Macrococcus hajekii</name>
    <dbReference type="NCBI Taxonomy" id="198482"/>
    <lineage>
        <taxon>Bacteria</taxon>
        <taxon>Bacillati</taxon>
        <taxon>Bacillota</taxon>
        <taxon>Bacilli</taxon>
        <taxon>Bacillales</taxon>
        <taxon>Staphylococcaceae</taxon>
        <taxon>Macrococcus</taxon>
    </lineage>
</organism>
<keyword evidence="3" id="KW-1185">Reference proteome</keyword>
<comment type="caution">
    <text evidence="2">The sequence shown here is derived from an EMBL/GenBank/DDBJ whole genome shotgun (WGS) entry which is preliminary data.</text>
</comment>
<dbReference type="PROSITE" id="PS51257">
    <property type="entry name" value="PROKAR_LIPOPROTEIN"/>
    <property type="match status" value="1"/>
</dbReference>
<dbReference type="AlphaFoldDB" id="A0A4R6BK31"/>
<dbReference type="EMBL" id="SCWE01000002">
    <property type="protein sequence ID" value="TDM02017.1"/>
    <property type="molecule type" value="Genomic_DNA"/>
</dbReference>
<name>A0A4R6BK31_9STAP</name>
<reference evidence="2 3" key="1">
    <citation type="submission" date="2019-01" db="EMBL/GenBank/DDBJ databases">
        <title>Draft genome sequences of the type strains of six Macrococcus species.</title>
        <authorList>
            <person name="Mazhar S."/>
            <person name="Altermann E."/>
            <person name="Hill C."/>
            <person name="Mcauliffe O."/>
        </authorList>
    </citation>
    <scope>NUCLEOTIDE SEQUENCE [LARGE SCALE GENOMIC DNA]</scope>
    <source>
        <strain evidence="2 3">CCM4809</strain>
    </source>
</reference>
<feature type="signal peptide" evidence="1">
    <location>
        <begin position="1"/>
        <end position="21"/>
    </location>
</feature>
<sequence>MKSLKLSSLLFLLLLSGCGGIKNDVQGTWSSENFFYKITEDEVIVWEKEYPKEEYQHIYYDVVSDKSDNSLTVDVKDSKNSDPYDREKWYIDPDGALVRYVSDQSKMIEAYPDDDKEDIFPD</sequence>
<dbReference type="Proteomes" id="UP000295328">
    <property type="component" value="Unassembled WGS sequence"/>
</dbReference>
<gene>
    <name evidence="2" type="ORF">ERX37_07375</name>
</gene>
<proteinExistence type="predicted"/>
<accession>A0A4R6BK31</accession>